<evidence type="ECO:0000256" key="3">
    <source>
        <dbReference type="ARBA" id="ARBA00022771"/>
    </source>
</evidence>
<evidence type="ECO:0000313" key="8">
    <source>
        <dbReference type="Proteomes" id="UP001162156"/>
    </source>
</evidence>
<comment type="caution">
    <text evidence="7">The sequence shown here is derived from an EMBL/GenBank/DDBJ whole genome shotgun (WGS) entry which is preliminary data.</text>
</comment>
<dbReference type="SMART" id="SM00355">
    <property type="entry name" value="ZnF_C2H2"/>
    <property type="match status" value="3"/>
</dbReference>
<dbReference type="PROSITE" id="PS50157">
    <property type="entry name" value="ZINC_FINGER_C2H2_2"/>
    <property type="match status" value="3"/>
</dbReference>
<dbReference type="Proteomes" id="UP001162156">
    <property type="component" value="Unassembled WGS sequence"/>
</dbReference>
<feature type="domain" description="C2H2-type" evidence="6">
    <location>
        <begin position="63"/>
        <end position="85"/>
    </location>
</feature>
<keyword evidence="2" id="KW-0677">Repeat</keyword>
<dbReference type="EMBL" id="JANEYF010005300">
    <property type="protein sequence ID" value="KAJ8928664.1"/>
    <property type="molecule type" value="Genomic_DNA"/>
</dbReference>
<protein>
    <recommendedName>
        <fullName evidence="6">C2H2-type domain-containing protein</fullName>
    </recommendedName>
</protein>
<dbReference type="PROSITE" id="PS00028">
    <property type="entry name" value="ZINC_FINGER_C2H2_1"/>
    <property type="match status" value="3"/>
</dbReference>
<evidence type="ECO:0000259" key="6">
    <source>
        <dbReference type="PROSITE" id="PS50157"/>
    </source>
</evidence>
<dbReference type="PANTHER" id="PTHR24379">
    <property type="entry name" value="KRAB AND ZINC FINGER DOMAIN-CONTAINING"/>
    <property type="match status" value="1"/>
</dbReference>
<dbReference type="Pfam" id="PF13894">
    <property type="entry name" value="zf-C2H2_4"/>
    <property type="match status" value="1"/>
</dbReference>
<name>A0AAV8WQ69_9CUCU</name>
<reference evidence="7" key="1">
    <citation type="journal article" date="2023" name="Insect Mol. Biol.">
        <title>Genome sequencing provides insights into the evolution of gene families encoding plant cell wall-degrading enzymes in longhorned beetles.</title>
        <authorList>
            <person name="Shin N.R."/>
            <person name="Okamura Y."/>
            <person name="Kirsch R."/>
            <person name="Pauchet Y."/>
        </authorList>
    </citation>
    <scope>NUCLEOTIDE SEQUENCE</scope>
    <source>
        <strain evidence="7">RBIC_L_NR</strain>
    </source>
</reference>
<evidence type="ECO:0000313" key="7">
    <source>
        <dbReference type="EMBL" id="KAJ8928664.1"/>
    </source>
</evidence>
<keyword evidence="1" id="KW-0479">Metal-binding</keyword>
<dbReference type="Gene3D" id="3.30.160.60">
    <property type="entry name" value="Classic Zinc Finger"/>
    <property type="match status" value="2"/>
</dbReference>
<feature type="domain" description="C2H2-type" evidence="6">
    <location>
        <begin position="35"/>
        <end position="63"/>
    </location>
</feature>
<dbReference type="InterPro" id="IPR013087">
    <property type="entry name" value="Znf_C2H2_type"/>
</dbReference>
<evidence type="ECO:0000256" key="1">
    <source>
        <dbReference type="ARBA" id="ARBA00022723"/>
    </source>
</evidence>
<dbReference type="GO" id="GO:0008270">
    <property type="term" value="F:zinc ion binding"/>
    <property type="evidence" value="ECO:0007669"/>
    <property type="project" value="UniProtKB-KW"/>
</dbReference>
<evidence type="ECO:0000256" key="2">
    <source>
        <dbReference type="ARBA" id="ARBA00022737"/>
    </source>
</evidence>
<keyword evidence="8" id="KW-1185">Reference proteome</keyword>
<keyword evidence="4" id="KW-0862">Zinc</keyword>
<evidence type="ECO:0000256" key="4">
    <source>
        <dbReference type="ARBA" id="ARBA00022833"/>
    </source>
</evidence>
<sequence length="106" mass="12354">MVHSTSKCEFCGAGYKSASSLKLHIQNMHLKNHPYKCDTCGKGFLVMKQLYMHNRVEHEEIRFTCEFCQKPFKTLQGVNNHVRLHDPTFKKREHICSICSKIILLT</sequence>
<dbReference type="SUPFAM" id="SSF57667">
    <property type="entry name" value="beta-beta-alpha zinc fingers"/>
    <property type="match status" value="2"/>
</dbReference>
<organism evidence="7 8">
    <name type="scientific">Rhamnusium bicolor</name>
    <dbReference type="NCBI Taxonomy" id="1586634"/>
    <lineage>
        <taxon>Eukaryota</taxon>
        <taxon>Metazoa</taxon>
        <taxon>Ecdysozoa</taxon>
        <taxon>Arthropoda</taxon>
        <taxon>Hexapoda</taxon>
        <taxon>Insecta</taxon>
        <taxon>Pterygota</taxon>
        <taxon>Neoptera</taxon>
        <taxon>Endopterygota</taxon>
        <taxon>Coleoptera</taxon>
        <taxon>Polyphaga</taxon>
        <taxon>Cucujiformia</taxon>
        <taxon>Chrysomeloidea</taxon>
        <taxon>Cerambycidae</taxon>
        <taxon>Lepturinae</taxon>
        <taxon>Rhagiini</taxon>
        <taxon>Rhamnusium</taxon>
    </lineage>
</organism>
<dbReference type="PANTHER" id="PTHR24379:SF121">
    <property type="entry name" value="C2H2-TYPE DOMAIN-CONTAINING PROTEIN"/>
    <property type="match status" value="1"/>
</dbReference>
<proteinExistence type="predicted"/>
<evidence type="ECO:0000256" key="5">
    <source>
        <dbReference type="PROSITE-ProRule" id="PRU00042"/>
    </source>
</evidence>
<dbReference type="InterPro" id="IPR036236">
    <property type="entry name" value="Znf_C2H2_sf"/>
</dbReference>
<feature type="domain" description="C2H2-type" evidence="6">
    <location>
        <begin position="6"/>
        <end position="34"/>
    </location>
</feature>
<gene>
    <name evidence="7" type="ORF">NQ314_018758</name>
</gene>
<accession>A0AAV8WQ69</accession>
<dbReference type="Pfam" id="PF00096">
    <property type="entry name" value="zf-C2H2"/>
    <property type="match status" value="1"/>
</dbReference>
<dbReference type="AlphaFoldDB" id="A0AAV8WQ69"/>
<keyword evidence="3 5" id="KW-0863">Zinc-finger</keyword>